<dbReference type="PANTHER" id="PTHR48100:SF1">
    <property type="entry name" value="HISTIDINE PHOSPHATASE FAMILY PROTEIN-RELATED"/>
    <property type="match status" value="1"/>
</dbReference>
<dbReference type="InterPro" id="IPR029033">
    <property type="entry name" value="His_PPase_superfam"/>
</dbReference>
<evidence type="ECO:0000313" key="1">
    <source>
        <dbReference type="EMBL" id="PTX57641.1"/>
    </source>
</evidence>
<dbReference type="SUPFAM" id="SSF53254">
    <property type="entry name" value="Phosphoglycerate mutase-like"/>
    <property type="match status" value="1"/>
</dbReference>
<dbReference type="Proteomes" id="UP000243978">
    <property type="component" value="Unassembled WGS sequence"/>
</dbReference>
<dbReference type="RefSeq" id="WP_158269970.1">
    <property type="nucleotide sequence ID" value="NZ_QBKS01000001.1"/>
</dbReference>
<gene>
    <name evidence="1" type="ORF">C8N43_2312</name>
</gene>
<organism evidence="1 2">
    <name type="scientific">Litoreibacter ponti</name>
    <dbReference type="NCBI Taxonomy" id="1510457"/>
    <lineage>
        <taxon>Bacteria</taxon>
        <taxon>Pseudomonadati</taxon>
        <taxon>Pseudomonadota</taxon>
        <taxon>Alphaproteobacteria</taxon>
        <taxon>Rhodobacterales</taxon>
        <taxon>Roseobacteraceae</taxon>
        <taxon>Litoreibacter</taxon>
    </lineage>
</organism>
<comment type="caution">
    <text evidence="1">The sequence shown here is derived from an EMBL/GenBank/DDBJ whole genome shotgun (WGS) entry which is preliminary data.</text>
</comment>
<dbReference type="InterPro" id="IPR013078">
    <property type="entry name" value="His_Pase_superF_clade-1"/>
</dbReference>
<dbReference type="Pfam" id="PF00300">
    <property type="entry name" value="His_Phos_1"/>
    <property type="match status" value="1"/>
</dbReference>
<protein>
    <submittedName>
        <fullName evidence="1">Broad specificity phosphatase PhoE</fullName>
    </submittedName>
</protein>
<dbReference type="GO" id="GO:0016791">
    <property type="term" value="F:phosphatase activity"/>
    <property type="evidence" value="ECO:0007669"/>
    <property type="project" value="TreeGrafter"/>
</dbReference>
<reference evidence="1 2" key="1">
    <citation type="submission" date="2018-04" db="EMBL/GenBank/DDBJ databases">
        <title>Genomic Encyclopedia of Archaeal and Bacterial Type Strains, Phase II (KMG-II): from individual species to whole genera.</title>
        <authorList>
            <person name="Goeker M."/>
        </authorList>
    </citation>
    <scope>NUCLEOTIDE SEQUENCE [LARGE SCALE GENOMIC DNA]</scope>
    <source>
        <strain evidence="1 2">DSM 100977</strain>
    </source>
</reference>
<dbReference type="AlphaFoldDB" id="A0A2T6BNJ4"/>
<accession>A0A2T6BNJ4</accession>
<proteinExistence type="predicted"/>
<keyword evidence="2" id="KW-1185">Reference proteome</keyword>
<dbReference type="GO" id="GO:0005737">
    <property type="term" value="C:cytoplasm"/>
    <property type="evidence" value="ECO:0007669"/>
    <property type="project" value="TreeGrafter"/>
</dbReference>
<name>A0A2T6BNJ4_9RHOB</name>
<dbReference type="Gene3D" id="3.40.50.1240">
    <property type="entry name" value="Phosphoglycerate mutase-like"/>
    <property type="match status" value="1"/>
</dbReference>
<dbReference type="SMART" id="SM00855">
    <property type="entry name" value="PGAM"/>
    <property type="match status" value="1"/>
</dbReference>
<dbReference type="OrthoDB" id="280692at2"/>
<dbReference type="EMBL" id="QBKS01000001">
    <property type="protein sequence ID" value="PTX57641.1"/>
    <property type="molecule type" value="Genomic_DNA"/>
</dbReference>
<dbReference type="InterPro" id="IPR050275">
    <property type="entry name" value="PGM_Phosphatase"/>
</dbReference>
<evidence type="ECO:0000313" key="2">
    <source>
        <dbReference type="Proteomes" id="UP000243978"/>
    </source>
</evidence>
<sequence>MAEITITRHGQANAGAKTEEEYDRLTPLGHQQAAWLGEYFAQTQGFDRIISGGLNRQIDTARGLNLNGLPHEIDSRLNELNYFALSDSLQDMHGVPFPDSAESFAAHVPQILSHWAAEETPPEIESYAHFRGRIFAAVQDAAKLPGRTLLVSSTGVIASLTAIALGLETHNKAKMFLHVAHTSLHRFAFYDIAGREELYVAQYGATPHLDHPDRHHARTMV</sequence>
<dbReference type="CDD" id="cd07067">
    <property type="entry name" value="HP_PGM_like"/>
    <property type="match status" value="1"/>
</dbReference>
<dbReference type="PANTHER" id="PTHR48100">
    <property type="entry name" value="BROAD-SPECIFICITY PHOSPHATASE YOR283W-RELATED"/>
    <property type="match status" value="1"/>
</dbReference>